<dbReference type="Gene3D" id="3.40.50.300">
    <property type="entry name" value="P-loop containing nucleotide triphosphate hydrolases"/>
    <property type="match status" value="1"/>
</dbReference>
<protein>
    <recommendedName>
        <fullName evidence="2">Nephrocystin 3-like N-terminal domain-containing protein</fullName>
    </recommendedName>
</protein>
<comment type="caution">
    <text evidence="3">The sequence shown here is derived from an EMBL/GenBank/DDBJ whole genome shotgun (WGS) entry which is preliminary data.</text>
</comment>
<dbReference type="EMBL" id="MU151684">
    <property type="protein sequence ID" value="KAF9442190.1"/>
    <property type="molecule type" value="Genomic_DNA"/>
</dbReference>
<evidence type="ECO:0000313" key="4">
    <source>
        <dbReference type="Proteomes" id="UP000807342"/>
    </source>
</evidence>
<proteinExistence type="predicted"/>
<dbReference type="InterPro" id="IPR027417">
    <property type="entry name" value="P-loop_NTPase"/>
</dbReference>
<dbReference type="AlphaFoldDB" id="A0A9P5X2R1"/>
<name>A0A9P5X2R1_9AGAR</name>
<reference evidence="3" key="1">
    <citation type="submission" date="2020-11" db="EMBL/GenBank/DDBJ databases">
        <authorList>
            <consortium name="DOE Joint Genome Institute"/>
            <person name="Ahrendt S."/>
            <person name="Riley R."/>
            <person name="Andreopoulos W."/>
            <person name="Labutti K."/>
            <person name="Pangilinan J."/>
            <person name="Ruiz-Duenas F.J."/>
            <person name="Barrasa J.M."/>
            <person name="Sanchez-Garcia M."/>
            <person name="Camarero S."/>
            <person name="Miyauchi S."/>
            <person name="Serrano A."/>
            <person name="Linde D."/>
            <person name="Babiker R."/>
            <person name="Drula E."/>
            <person name="Ayuso-Fernandez I."/>
            <person name="Pacheco R."/>
            <person name="Padilla G."/>
            <person name="Ferreira P."/>
            <person name="Barriuso J."/>
            <person name="Kellner H."/>
            <person name="Castanera R."/>
            <person name="Alfaro M."/>
            <person name="Ramirez L."/>
            <person name="Pisabarro A.G."/>
            <person name="Kuo A."/>
            <person name="Tritt A."/>
            <person name="Lipzen A."/>
            <person name="He G."/>
            <person name="Yan M."/>
            <person name="Ng V."/>
            <person name="Cullen D."/>
            <person name="Martin F."/>
            <person name="Rosso M.-N."/>
            <person name="Henrissat B."/>
            <person name="Hibbett D."/>
            <person name="Martinez A.T."/>
            <person name="Grigoriev I.V."/>
        </authorList>
    </citation>
    <scope>NUCLEOTIDE SEQUENCE</scope>
    <source>
        <strain evidence="3">MF-IS2</strain>
    </source>
</reference>
<keyword evidence="1" id="KW-0677">Repeat</keyword>
<dbReference type="PANTHER" id="PTHR10039:SF17">
    <property type="entry name" value="FUNGAL STAND N-TERMINAL GOODBYE DOMAIN-CONTAINING PROTEIN-RELATED"/>
    <property type="match status" value="1"/>
</dbReference>
<evidence type="ECO:0000256" key="1">
    <source>
        <dbReference type="ARBA" id="ARBA00022737"/>
    </source>
</evidence>
<dbReference type="Proteomes" id="UP000807342">
    <property type="component" value="Unassembled WGS sequence"/>
</dbReference>
<feature type="domain" description="Nephrocystin 3-like N-terminal" evidence="2">
    <location>
        <begin position="48"/>
        <end position="210"/>
    </location>
</feature>
<accession>A0A9P5X2R1</accession>
<dbReference type="InterPro" id="IPR056884">
    <property type="entry name" value="NPHP3-like_N"/>
</dbReference>
<keyword evidence="4" id="KW-1185">Reference proteome</keyword>
<sequence>MTTQNLNLGRTVVEILGQHKVSGAEVDSSARYPPPRCHPGTRKALRARITAWLNEPCGSNILWLYGPAGVGKSAVAQTVAEHSRGTGCLGAAFFFSRPNKRNNPNGVLPTLAYQLAIQYPDYKHIIAQYLVDDPSILDKDLRTQFRELIITPFAILESQISPITQRPLLIILDGLDECDGEDAQCDFVHLIGEYARTTGGTPLLWMICSRPEPYLKNVFSRTKNEIRHKREEITPDDHEARNDIITFLRDGFEEIRERYSDVICVPPDESWPPRVHLQAIARASSGLFIFASTLLKFIGGSEGDDPETQLNVCITFLDKSREMSINPLHPLDLLYLQILLTIPTNTLPTTMRIMSMCLFYRQHHQLSAQELCYFLHLDQSTFYSSLRRLHSVMDVPPAPYANKHSLQFYHASFGDFLRDERRSGSFYAREDKTHSDVAIHCLRWLKDVIKSECGLAG</sequence>
<evidence type="ECO:0000259" key="2">
    <source>
        <dbReference type="Pfam" id="PF24883"/>
    </source>
</evidence>
<gene>
    <name evidence="3" type="ORF">P691DRAFT_739176</name>
</gene>
<dbReference type="Pfam" id="PF24883">
    <property type="entry name" value="NPHP3_N"/>
    <property type="match status" value="1"/>
</dbReference>
<dbReference type="PANTHER" id="PTHR10039">
    <property type="entry name" value="AMELOGENIN"/>
    <property type="match status" value="1"/>
</dbReference>
<dbReference type="SUPFAM" id="SSF52540">
    <property type="entry name" value="P-loop containing nucleoside triphosphate hydrolases"/>
    <property type="match status" value="1"/>
</dbReference>
<organism evidence="3 4">
    <name type="scientific">Macrolepiota fuliginosa MF-IS2</name>
    <dbReference type="NCBI Taxonomy" id="1400762"/>
    <lineage>
        <taxon>Eukaryota</taxon>
        <taxon>Fungi</taxon>
        <taxon>Dikarya</taxon>
        <taxon>Basidiomycota</taxon>
        <taxon>Agaricomycotina</taxon>
        <taxon>Agaricomycetes</taxon>
        <taxon>Agaricomycetidae</taxon>
        <taxon>Agaricales</taxon>
        <taxon>Agaricineae</taxon>
        <taxon>Agaricaceae</taxon>
        <taxon>Macrolepiota</taxon>
    </lineage>
</organism>
<evidence type="ECO:0000313" key="3">
    <source>
        <dbReference type="EMBL" id="KAF9442190.1"/>
    </source>
</evidence>
<dbReference type="OrthoDB" id="4760524at2759"/>